<dbReference type="GeneID" id="73330403"/>
<evidence type="ECO:0000313" key="1">
    <source>
        <dbReference type="EMBL" id="GKT49420.1"/>
    </source>
</evidence>
<dbReference type="Proteomes" id="UP001055115">
    <property type="component" value="Unassembled WGS sequence"/>
</dbReference>
<comment type="caution">
    <text evidence="1">The sequence shown here is derived from an EMBL/GenBank/DDBJ whole genome shotgun (WGS) entry which is preliminary data.</text>
</comment>
<keyword evidence="2" id="KW-1185">Reference proteome</keyword>
<evidence type="ECO:0000313" key="2">
    <source>
        <dbReference type="Proteomes" id="UP001055115"/>
    </source>
</evidence>
<reference evidence="1 2" key="1">
    <citation type="submission" date="2022-03" db="EMBL/GenBank/DDBJ databases">
        <title>Genome data of Colletotrichum spp.</title>
        <authorList>
            <person name="Utami Y.D."/>
            <person name="Hiruma K."/>
        </authorList>
    </citation>
    <scope>NUCLEOTIDE SEQUENCE [LARGE SCALE GENOMIC DNA]</scope>
    <source>
        <strain evidence="1 2">MAFF 239500</strain>
    </source>
</reference>
<gene>
    <name evidence="1" type="ORF">ColSpa_09601</name>
</gene>
<sequence>MPGALRRLLGGEGRSGPNHDTDNGKLSCALWLTTTRQPLLASARWDDARECGPAQSKLRPAWWPGRESRWCGVVWCGVSSWNPQRCAWAFQASRLLQLALLGGSARCGNSVLTGASRCHQPSLESPQLNVCCGKARTLQPMLSNSILHARPFLLLAATRASVSAGPLISISRLRLCSHDNAPGGLD</sequence>
<name>A0AA37PC29_9PEZI</name>
<proteinExistence type="predicted"/>
<dbReference type="EMBL" id="BQXU01000029">
    <property type="protein sequence ID" value="GKT49420.1"/>
    <property type="molecule type" value="Genomic_DNA"/>
</dbReference>
<dbReference type="AlphaFoldDB" id="A0AA37PC29"/>
<accession>A0AA37PC29</accession>
<dbReference type="RefSeq" id="XP_049131770.1">
    <property type="nucleotide sequence ID" value="XM_049275813.1"/>
</dbReference>
<protein>
    <submittedName>
        <fullName evidence="1">Uncharacterized protein</fullName>
    </submittedName>
</protein>
<organism evidence="1 2">
    <name type="scientific">Colletotrichum spaethianum</name>
    <dbReference type="NCBI Taxonomy" id="700344"/>
    <lineage>
        <taxon>Eukaryota</taxon>
        <taxon>Fungi</taxon>
        <taxon>Dikarya</taxon>
        <taxon>Ascomycota</taxon>
        <taxon>Pezizomycotina</taxon>
        <taxon>Sordariomycetes</taxon>
        <taxon>Hypocreomycetidae</taxon>
        <taxon>Glomerellales</taxon>
        <taxon>Glomerellaceae</taxon>
        <taxon>Colletotrichum</taxon>
        <taxon>Colletotrichum spaethianum species complex</taxon>
    </lineage>
</organism>